<dbReference type="InterPro" id="IPR007349">
    <property type="entry name" value="DUF418"/>
</dbReference>
<feature type="transmembrane region" description="Helical" evidence="1">
    <location>
        <begin position="206"/>
        <end position="228"/>
    </location>
</feature>
<sequence>MIAADTAPAPRIEIVDALRGFALMGILLLHSGEHFDFYVFPPNEPGWLQVLDRRVFATVSFLFAGKSYAIFAMLFGLSFFILLDRAARRGVNFRWRFLWRLTVLGIIGYVHSILYCGDILTILAVLGIPLVWFYALSNRTLAWLSAVLLLQLPFLWQLARIYFQPGYVLPPTHFGAYYGAIYPAFGQGGILDVFRANLVDGQLAKWWWMIDNGRWLQMAALFGCGLILGRKRIFENPPAYVRLAWQALVIGVFAFALTYFVQEYLRVAVPRGPVRRLAVTTMESYVHLAQMLVWVGGFILLYHHTRLRGLLRLLIPFGRMSLTCYVTQALFWVPVYYNFGFGLYRELGQFYSILAGAGFFVLQLAAAHWWLHRFHYGPLEWLWRSATLGSWTTPLRRRPAVAAEPVQAVANCTTL</sequence>
<dbReference type="AlphaFoldDB" id="B1ZWZ1"/>
<keyword evidence="4" id="KW-1185">Reference proteome</keyword>
<feature type="transmembrane region" description="Helical" evidence="1">
    <location>
        <begin position="60"/>
        <end position="83"/>
    </location>
</feature>
<reference evidence="3 4" key="1">
    <citation type="journal article" date="2011" name="J. Bacteriol.">
        <title>Genome sequence of the verrucomicrobium Opitutus terrae PB90-1, an abundant inhabitant of rice paddy soil ecosystems.</title>
        <authorList>
            <person name="van Passel M.W."/>
            <person name="Kant R."/>
            <person name="Palva A."/>
            <person name="Copeland A."/>
            <person name="Lucas S."/>
            <person name="Lapidus A."/>
            <person name="Glavina del Rio T."/>
            <person name="Pitluck S."/>
            <person name="Goltsman E."/>
            <person name="Clum A."/>
            <person name="Sun H."/>
            <person name="Schmutz J."/>
            <person name="Larimer F.W."/>
            <person name="Land M.L."/>
            <person name="Hauser L."/>
            <person name="Kyrpides N."/>
            <person name="Mikhailova N."/>
            <person name="Richardson P.P."/>
            <person name="Janssen P.H."/>
            <person name="de Vos W.M."/>
            <person name="Smidt H."/>
        </authorList>
    </citation>
    <scope>NUCLEOTIDE SEQUENCE [LARGE SCALE GENOMIC DNA]</scope>
    <source>
        <strain evidence="4">DSM 11246 / JCM 15787 / PB90-1</strain>
    </source>
</reference>
<dbReference type="Proteomes" id="UP000007013">
    <property type="component" value="Chromosome"/>
</dbReference>
<feature type="transmembrane region" description="Helical" evidence="1">
    <location>
        <begin position="240"/>
        <end position="261"/>
    </location>
</feature>
<protein>
    <recommendedName>
        <fullName evidence="2">DUF418 domain-containing protein</fullName>
    </recommendedName>
</protein>
<dbReference type="PANTHER" id="PTHR30590">
    <property type="entry name" value="INNER MEMBRANE PROTEIN"/>
    <property type="match status" value="1"/>
</dbReference>
<feature type="transmembrane region" description="Helical" evidence="1">
    <location>
        <begin position="103"/>
        <end position="135"/>
    </location>
</feature>
<name>B1ZWZ1_OPITP</name>
<feature type="transmembrane region" description="Helical" evidence="1">
    <location>
        <begin position="141"/>
        <end position="163"/>
    </location>
</feature>
<proteinExistence type="predicted"/>
<dbReference type="OrthoDB" id="9807744at2"/>
<dbReference type="eggNOG" id="COG2311">
    <property type="taxonomic scope" value="Bacteria"/>
</dbReference>
<dbReference type="RefSeq" id="WP_012374639.1">
    <property type="nucleotide sequence ID" value="NC_010571.1"/>
</dbReference>
<evidence type="ECO:0000259" key="2">
    <source>
        <dbReference type="Pfam" id="PF04235"/>
    </source>
</evidence>
<feature type="transmembrane region" description="Helical" evidence="1">
    <location>
        <begin position="322"/>
        <end position="344"/>
    </location>
</feature>
<dbReference type="PANTHER" id="PTHR30590:SF2">
    <property type="entry name" value="INNER MEMBRANE PROTEIN"/>
    <property type="match status" value="1"/>
</dbReference>
<evidence type="ECO:0000256" key="1">
    <source>
        <dbReference type="SAM" id="Phobius"/>
    </source>
</evidence>
<accession>B1ZWZ1</accession>
<dbReference type="InterPro" id="IPR052529">
    <property type="entry name" value="Bact_Transport_Assoc"/>
</dbReference>
<dbReference type="HOGENOM" id="CLU_039610_0_0_0"/>
<feature type="domain" description="DUF418" evidence="2">
    <location>
        <begin position="228"/>
        <end position="389"/>
    </location>
</feature>
<keyword evidence="1" id="KW-0472">Membrane</keyword>
<dbReference type="KEGG" id="ote:Oter_1818"/>
<evidence type="ECO:0000313" key="3">
    <source>
        <dbReference type="EMBL" id="ACB75102.1"/>
    </source>
</evidence>
<feature type="transmembrane region" description="Helical" evidence="1">
    <location>
        <begin position="284"/>
        <end position="302"/>
    </location>
</feature>
<gene>
    <name evidence="3" type="ordered locus">Oter_1818</name>
</gene>
<keyword evidence="1" id="KW-1133">Transmembrane helix</keyword>
<organism evidence="3 4">
    <name type="scientific">Opitutus terrae (strain DSM 11246 / JCM 15787 / PB90-1)</name>
    <dbReference type="NCBI Taxonomy" id="452637"/>
    <lineage>
        <taxon>Bacteria</taxon>
        <taxon>Pseudomonadati</taxon>
        <taxon>Verrucomicrobiota</taxon>
        <taxon>Opitutia</taxon>
        <taxon>Opitutales</taxon>
        <taxon>Opitutaceae</taxon>
        <taxon>Opitutus</taxon>
    </lineage>
</organism>
<dbReference type="Pfam" id="PF04235">
    <property type="entry name" value="DUF418"/>
    <property type="match status" value="1"/>
</dbReference>
<feature type="transmembrane region" description="Helical" evidence="1">
    <location>
        <begin position="175"/>
        <end position="194"/>
    </location>
</feature>
<feature type="transmembrane region" description="Helical" evidence="1">
    <location>
        <begin position="350"/>
        <end position="371"/>
    </location>
</feature>
<keyword evidence="1" id="KW-0812">Transmembrane</keyword>
<evidence type="ECO:0000313" key="4">
    <source>
        <dbReference type="Proteomes" id="UP000007013"/>
    </source>
</evidence>
<dbReference type="EMBL" id="CP001032">
    <property type="protein sequence ID" value="ACB75102.1"/>
    <property type="molecule type" value="Genomic_DNA"/>
</dbReference>